<dbReference type="PROSITE" id="PS50943">
    <property type="entry name" value="HTH_CROC1"/>
    <property type="match status" value="1"/>
</dbReference>
<protein>
    <submittedName>
        <fullName evidence="2">Helix-turn-helix transcriptional regulator</fullName>
    </submittedName>
</protein>
<dbReference type="InterPro" id="IPR001387">
    <property type="entry name" value="Cro/C1-type_HTH"/>
</dbReference>
<dbReference type="EMBL" id="JAGEOJ010000023">
    <property type="protein sequence ID" value="MBO2453926.1"/>
    <property type="molecule type" value="Genomic_DNA"/>
</dbReference>
<comment type="caution">
    <text evidence="2">The sequence shown here is derived from an EMBL/GenBank/DDBJ whole genome shotgun (WGS) entry which is preliminary data.</text>
</comment>
<evidence type="ECO:0000313" key="2">
    <source>
        <dbReference type="EMBL" id="MBO2453926.1"/>
    </source>
</evidence>
<dbReference type="InterPro" id="IPR010982">
    <property type="entry name" value="Lambda_DNA-bd_dom_sf"/>
</dbReference>
<name>A0A939PJK9_9ACTN</name>
<organism evidence="2 3">
    <name type="scientific">Actinomadura barringtoniae</name>
    <dbReference type="NCBI Taxonomy" id="1427535"/>
    <lineage>
        <taxon>Bacteria</taxon>
        <taxon>Bacillati</taxon>
        <taxon>Actinomycetota</taxon>
        <taxon>Actinomycetes</taxon>
        <taxon>Streptosporangiales</taxon>
        <taxon>Thermomonosporaceae</taxon>
        <taxon>Actinomadura</taxon>
    </lineage>
</organism>
<reference evidence="2" key="1">
    <citation type="submission" date="2021-03" db="EMBL/GenBank/DDBJ databases">
        <authorList>
            <person name="Kanchanasin P."/>
            <person name="Saeng-In P."/>
            <person name="Phongsopitanun W."/>
            <person name="Yuki M."/>
            <person name="Kudo T."/>
            <person name="Ohkuma M."/>
            <person name="Tanasupawat S."/>
        </authorList>
    </citation>
    <scope>NUCLEOTIDE SEQUENCE</scope>
    <source>
        <strain evidence="2">GKU 128</strain>
    </source>
</reference>
<evidence type="ECO:0000313" key="3">
    <source>
        <dbReference type="Proteomes" id="UP000669179"/>
    </source>
</evidence>
<dbReference type="Gene3D" id="1.10.260.40">
    <property type="entry name" value="lambda repressor-like DNA-binding domains"/>
    <property type="match status" value="2"/>
</dbReference>
<evidence type="ECO:0000259" key="1">
    <source>
        <dbReference type="PROSITE" id="PS50943"/>
    </source>
</evidence>
<dbReference type="RefSeq" id="WP_208261965.1">
    <property type="nucleotide sequence ID" value="NZ_JAGEOJ010000023.1"/>
</dbReference>
<dbReference type="AlphaFoldDB" id="A0A939PJK9"/>
<accession>A0A939PJK9</accession>
<dbReference type="Proteomes" id="UP000669179">
    <property type="component" value="Unassembled WGS sequence"/>
</dbReference>
<sequence>MDAGRRESFAANLDELCRYPVARRRPFTNTELARVVCGLGGDITDGYISHLRNGHRDNPTLQTVQDLAAALGVCPAAFVGGRRERRGEEDPRQTFSAKLRHLIAAIYPSSRGPYTPEEVAQSISADGRYGSISSSHLRDLLNPADDVVPNPRLKHLMGLADHFGLADDGGPQVAYFLDDRLAASIDAELTDLVALRDAGVVEFAARVAEHASGWSPELRSQAVRAITQAMESGETSWVFPLNRESGGAVT</sequence>
<gene>
    <name evidence="2" type="ORF">J4573_43035</name>
</gene>
<feature type="domain" description="HTH cro/C1-type" evidence="1">
    <location>
        <begin position="42"/>
        <end position="79"/>
    </location>
</feature>
<dbReference type="GO" id="GO:0003677">
    <property type="term" value="F:DNA binding"/>
    <property type="evidence" value="ECO:0007669"/>
    <property type="project" value="InterPro"/>
</dbReference>
<proteinExistence type="predicted"/>
<keyword evidence="3" id="KW-1185">Reference proteome</keyword>